<dbReference type="GO" id="GO:0009231">
    <property type="term" value="P:riboflavin biosynthetic process"/>
    <property type="evidence" value="ECO:0007669"/>
    <property type="project" value="UniProtKB-UniRule"/>
</dbReference>
<feature type="active site" description="Proton donor" evidence="9">
    <location>
        <position position="89"/>
    </location>
</feature>
<dbReference type="EC" id="2.5.1.78" evidence="3 9"/>
<comment type="pathway">
    <text evidence="1 9">Cofactor biosynthesis; riboflavin biosynthesis; riboflavin from 2-hydroxy-3-oxobutyl phosphate and 5-amino-6-(D-ribitylamino)uracil: step 1/2.</text>
</comment>
<dbReference type="InterPro" id="IPR036467">
    <property type="entry name" value="LS/RS_sf"/>
</dbReference>
<feature type="binding site" evidence="9">
    <location>
        <position position="22"/>
    </location>
    <ligand>
        <name>5-amino-6-(D-ribitylamino)uracil</name>
        <dbReference type="ChEBI" id="CHEBI:15934"/>
    </ligand>
</feature>
<sequence length="154" mass="16498">MKVIKANILAPDANVAIIIARFNHFINNSLLDGALDVLQRVGQVRDSNITVIWVPGAYELPLIANVLSKSNKYDGIIALGTIMRGSTAHFEHLASEVSKGISDVTINSYMPIAFGILTTDNIEQAIERAGSKAGNKGAEAALTILEMINILKAL</sequence>
<dbReference type="SUPFAM" id="SSF52121">
    <property type="entry name" value="Lumazine synthase"/>
    <property type="match status" value="1"/>
</dbReference>
<evidence type="ECO:0000256" key="5">
    <source>
        <dbReference type="ARBA" id="ARBA00022679"/>
    </source>
</evidence>
<protein>
    <recommendedName>
        <fullName evidence="8 9">6,7-dimethyl-8-ribityllumazine synthase</fullName>
        <shortName evidence="9">DMRL synthase</shortName>
        <shortName evidence="9">LS</shortName>
        <shortName evidence="9">Lumazine synthase</shortName>
        <ecNumber evidence="3 9">2.5.1.78</ecNumber>
    </recommendedName>
</protein>
<dbReference type="STRING" id="476281.ICMP_239"/>
<dbReference type="CDD" id="cd09209">
    <property type="entry name" value="Lumazine_synthase-I"/>
    <property type="match status" value="1"/>
</dbReference>
<comment type="subunit">
    <text evidence="9">Forms an icosahedral capsid composed of 60 subunits, arranged as a dodecamer of pentamers.</text>
</comment>
<evidence type="ECO:0000256" key="8">
    <source>
        <dbReference type="ARBA" id="ARBA00072606"/>
    </source>
</evidence>
<proteinExistence type="inferred from homology"/>
<dbReference type="GO" id="GO:0009349">
    <property type="term" value="C:riboflavin synthase complex"/>
    <property type="evidence" value="ECO:0007669"/>
    <property type="project" value="UniProtKB-UniRule"/>
</dbReference>
<name>C5WCP2_9ENTR</name>
<feature type="binding site" evidence="9">
    <location>
        <position position="128"/>
    </location>
    <ligand>
        <name>(2S)-2-hydroxy-3-oxobutyl phosphate</name>
        <dbReference type="ChEBI" id="CHEBI:58830"/>
    </ligand>
</feature>
<dbReference type="Gene3D" id="3.40.50.960">
    <property type="entry name" value="Lumazine/riboflavin synthase"/>
    <property type="match status" value="1"/>
</dbReference>
<keyword evidence="5 9" id="KW-0808">Transferase</keyword>
<dbReference type="NCBIfam" id="TIGR00114">
    <property type="entry name" value="lumazine-synth"/>
    <property type="match status" value="1"/>
</dbReference>
<evidence type="ECO:0000256" key="6">
    <source>
        <dbReference type="ARBA" id="ARBA00048785"/>
    </source>
</evidence>
<evidence type="ECO:0000256" key="2">
    <source>
        <dbReference type="ARBA" id="ARBA00007424"/>
    </source>
</evidence>
<dbReference type="KEGG" id="icp:ICMP_239"/>
<evidence type="ECO:0000256" key="7">
    <source>
        <dbReference type="ARBA" id="ARBA00058151"/>
    </source>
</evidence>
<dbReference type="InterPro" id="IPR034964">
    <property type="entry name" value="LS"/>
</dbReference>
<comment type="catalytic activity">
    <reaction evidence="6 9">
        <text>(2S)-2-hydroxy-3-oxobutyl phosphate + 5-amino-6-(D-ribitylamino)uracil = 6,7-dimethyl-8-(1-D-ribityl)lumazine + phosphate + 2 H2O + H(+)</text>
        <dbReference type="Rhea" id="RHEA:26152"/>
        <dbReference type="ChEBI" id="CHEBI:15377"/>
        <dbReference type="ChEBI" id="CHEBI:15378"/>
        <dbReference type="ChEBI" id="CHEBI:15934"/>
        <dbReference type="ChEBI" id="CHEBI:43474"/>
        <dbReference type="ChEBI" id="CHEBI:58201"/>
        <dbReference type="ChEBI" id="CHEBI:58830"/>
        <dbReference type="EC" id="2.5.1.78"/>
    </reaction>
</comment>
<dbReference type="OrthoDB" id="9809709at2"/>
<dbReference type="Proteomes" id="UP000061704">
    <property type="component" value="Chromosome"/>
</dbReference>
<accession>C5WCP2</accession>
<dbReference type="GO" id="GO:0005829">
    <property type="term" value="C:cytosol"/>
    <property type="evidence" value="ECO:0007669"/>
    <property type="project" value="TreeGrafter"/>
</dbReference>
<dbReference type="FunFam" id="3.40.50.960:FF:000001">
    <property type="entry name" value="6,7-dimethyl-8-ribityllumazine synthase"/>
    <property type="match status" value="1"/>
</dbReference>
<evidence type="ECO:0000256" key="4">
    <source>
        <dbReference type="ARBA" id="ARBA00022619"/>
    </source>
</evidence>
<dbReference type="HOGENOM" id="CLU_089358_1_1_6"/>
<dbReference type="PANTHER" id="PTHR21058:SF0">
    <property type="entry name" value="6,7-DIMETHYL-8-RIBITYLLUMAZINE SYNTHASE"/>
    <property type="match status" value="1"/>
</dbReference>
<dbReference type="NCBIfam" id="NF000812">
    <property type="entry name" value="PRK00061.1-4"/>
    <property type="match status" value="1"/>
</dbReference>
<dbReference type="InterPro" id="IPR002180">
    <property type="entry name" value="LS/RS"/>
</dbReference>
<evidence type="ECO:0000313" key="10">
    <source>
        <dbReference type="EMBL" id="BAH83098.1"/>
    </source>
</evidence>
<dbReference type="AlphaFoldDB" id="C5WCP2"/>
<dbReference type="RefSeq" id="WP_041069048.1">
    <property type="nucleotide sequence ID" value="NZ_AP010872.1"/>
</dbReference>
<organism evidence="10 11">
    <name type="scientific">Candidatus Ishikawaella capsulata Mpkobe</name>
    <dbReference type="NCBI Taxonomy" id="476281"/>
    <lineage>
        <taxon>Bacteria</taxon>
        <taxon>Pseudomonadati</taxon>
        <taxon>Pseudomonadota</taxon>
        <taxon>Gammaproteobacteria</taxon>
        <taxon>Enterobacterales</taxon>
        <taxon>Enterobacteriaceae</taxon>
        <taxon>Candidatus Ishikawella</taxon>
    </lineage>
</organism>
<gene>
    <name evidence="10" type="primary">ribE</name>
    <name evidence="9" type="synonym">ribH</name>
    <name evidence="10" type="ORF">ICMP_239</name>
</gene>
<evidence type="ECO:0000313" key="11">
    <source>
        <dbReference type="Proteomes" id="UP000061704"/>
    </source>
</evidence>
<reference evidence="10 11" key="1">
    <citation type="journal article" date="2011" name="Genome Biol. Evol.">
        <title>Reductive evolution of bacterial genome in insect gut environment.</title>
        <authorList>
            <person name="Nikoh N."/>
            <person name="Hosokawa T."/>
            <person name="Ohshima K."/>
            <person name="Hattori M."/>
            <person name="Fukatsu T."/>
        </authorList>
    </citation>
    <scope>NUCLEOTIDE SEQUENCE [LARGE SCALE GENOMIC DNA]</scope>
    <source>
        <strain evidence="10 11">Mpkobe</strain>
    </source>
</reference>
<feature type="binding site" evidence="9">
    <location>
        <begin position="57"/>
        <end position="59"/>
    </location>
    <ligand>
        <name>5-amino-6-(D-ribitylamino)uracil</name>
        <dbReference type="ChEBI" id="CHEBI:15934"/>
    </ligand>
</feature>
<dbReference type="UniPathway" id="UPA00275">
    <property type="reaction ID" value="UER00404"/>
</dbReference>
<feature type="binding site" evidence="9">
    <location>
        <begin position="81"/>
        <end position="83"/>
    </location>
    <ligand>
        <name>5-amino-6-(D-ribitylamino)uracil</name>
        <dbReference type="ChEBI" id="CHEBI:15934"/>
    </ligand>
</feature>
<dbReference type="GO" id="GO:0000906">
    <property type="term" value="F:6,7-dimethyl-8-ribityllumazine synthase activity"/>
    <property type="evidence" value="ECO:0007669"/>
    <property type="project" value="UniProtKB-UniRule"/>
</dbReference>
<evidence type="ECO:0000256" key="9">
    <source>
        <dbReference type="HAMAP-Rule" id="MF_00178"/>
    </source>
</evidence>
<comment type="function">
    <text evidence="7 9">Catalyzes the formation of 6,7-dimethyl-8-ribityllumazine by condensation of 5-amino-6-(D-ribitylamino)uracil with 3,4-dihydroxy-2-butanone 4-phosphate. This is the penultimate step in the biosynthesis of riboflavin.</text>
</comment>
<feature type="binding site" evidence="9">
    <location>
        <position position="114"/>
    </location>
    <ligand>
        <name>5-amino-6-(D-ribitylamino)uracil</name>
        <dbReference type="ChEBI" id="CHEBI:15934"/>
    </ligand>
</feature>
<feature type="binding site" evidence="9">
    <location>
        <begin position="86"/>
        <end position="87"/>
    </location>
    <ligand>
        <name>(2S)-2-hydroxy-3-oxobutyl phosphate</name>
        <dbReference type="ChEBI" id="CHEBI:58830"/>
    </ligand>
</feature>
<dbReference type="Pfam" id="PF00885">
    <property type="entry name" value="DMRL_synthase"/>
    <property type="match status" value="1"/>
</dbReference>
<keyword evidence="11" id="KW-1185">Reference proteome</keyword>
<evidence type="ECO:0000256" key="1">
    <source>
        <dbReference type="ARBA" id="ARBA00004917"/>
    </source>
</evidence>
<dbReference type="PANTHER" id="PTHR21058">
    <property type="entry name" value="6,7-DIMETHYL-8-RIBITYLLUMAZINE SYNTHASE DMRL SYNTHASE LUMAZINE SYNTHASE"/>
    <property type="match status" value="1"/>
</dbReference>
<dbReference type="EMBL" id="AP010872">
    <property type="protein sequence ID" value="BAH83098.1"/>
    <property type="molecule type" value="Genomic_DNA"/>
</dbReference>
<evidence type="ECO:0000256" key="3">
    <source>
        <dbReference type="ARBA" id="ARBA00012664"/>
    </source>
</evidence>
<comment type="similarity">
    <text evidence="2 9">Belongs to the DMRL synthase family.</text>
</comment>
<dbReference type="HAMAP" id="MF_00178">
    <property type="entry name" value="Lumazine_synth"/>
    <property type="match status" value="1"/>
</dbReference>
<keyword evidence="4 9" id="KW-0686">Riboflavin biosynthesis</keyword>